<dbReference type="SMART" id="SM00385">
    <property type="entry name" value="CYCLIN"/>
    <property type="match status" value="2"/>
</dbReference>
<proteinExistence type="inferred from homology"/>
<dbReference type="OrthoDB" id="5590282at2759"/>
<gene>
    <name evidence="9" type="ORF">CBR_g19866</name>
</gene>
<keyword evidence="2" id="KW-0132">Cell division</keyword>
<dbReference type="FunFam" id="1.10.472.10:FF:000001">
    <property type="entry name" value="G2/mitotic-specific cyclin"/>
    <property type="match status" value="1"/>
</dbReference>
<comment type="similarity">
    <text evidence="1">Belongs to the cyclin family. Cyclin AB subfamily.</text>
</comment>
<dbReference type="SUPFAM" id="SSF47954">
    <property type="entry name" value="Cyclin-like"/>
    <property type="match status" value="2"/>
</dbReference>
<keyword evidence="10" id="KW-1185">Reference proteome</keyword>
<keyword evidence="3 5" id="KW-0195">Cyclin</keyword>
<dbReference type="Gramene" id="GBG75230">
    <property type="protein sequence ID" value="GBG75230"/>
    <property type="gene ID" value="CBR_g19866"/>
</dbReference>
<evidence type="ECO:0008006" key="11">
    <source>
        <dbReference type="Google" id="ProtNLM"/>
    </source>
</evidence>
<dbReference type="GO" id="GO:0016538">
    <property type="term" value="F:cyclin-dependent protein serine/threonine kinase regulator activity"/>
    <property type="evidence" value="ECO:0007669"/>
    <property type="project" value="InterPro"/>
</dbReference>
<organism evidence="9 10">
    <name type="scientific">Chara braunii</name>
    <name type="common">Braun's stonewort</name>
    <dbReference type="NCBI Taxonomy" id="69332"/>
    <lineage>
        <taxon>Eukaryota</taxon>
        <taxon>Viridiplantae</taxon>
        <taxon>Streptophyta</taxon>
        <taxon>Charophyceae</taxon>
        <taxon>Charales</taxon>
        <taxon>Characeae</taxon>
        <taxon>Chara</taxon>
    </lineage>
</organism>
<evidence type="ECO:0000256" key="6">
    <source>
        <dbReference type="SAM" id="MobiDB-lite"/>
    </source>
</evidence>
<feature type="domain" description="Cyclin C-terminal" evidence="8">
    <location>
        <begin position="331"/>
        <end position="449"/>
    </location>
</feature>
<evidence type="ECO:0000259" key="8">
    <source>
        <dbReference type="SMART" id="SM01332"/>
    </source>
</evidence>
<comment type="caution">
    <text evidence="9">The sequence shown here is derived from an EMBL/GenBank/DDBJ whole genome shotgun (WGS) entry which is preliminary data.</text>
</comment>
<evidence type="ECO:0000256" key="4">
    <source>
        <dbReference type="ARBA" id="ARBA00023306"/>
    </source>
</evidence>
<evidence type="ECO:0000259" key="7">
    <source>
        <dbReference type="SMART" id="SM00385"/>
    </source>
</evidence>
<evidence type="ECO:0000256" key="5">
    <source>
        <dbReference type="RuleBase" id="RU000383"/>
    </source>
</evidence>
<dbReference type="CDD" id="cd20567">
    <property type="entry name" value="CYCLIN_AtCycB-like_rpt1"/>
    <property type="match status" value="1"/>
</dbReference>
<dbReference type="Gene3D" id="1.10.472.10">
    <property type="entry name" value="Cyclin-like"/>
    <property type="match status" value="2"/>
</dbReference>
<dbReference type="STRING" id="69332.A0A388KYU4"/>
<name>A0A388KYU4_CHABU</name>
<keyword evidence="4" id="KW-0131">Cell cycle</keyword>
<dbReference type="AlphaFoldDB" id="A0A388KYU4"/>
<feature type="domain" description="Cyclin-like" evidence="7">
    <location>
        <begin position="335"/>
        <end position="418"/>
    </location>
</feature>
<evidence type="ECO:0000256" key="1">
    <source>
        <dbReference type="ARBA" id="ARBA00006955"/>
    </source>
</evidence>
<feature type="compositionally biased region" description="Low complexity" evidence="6">
    <location>
        <begin position="61"/>
        <end position="74"/>
    </location>
</feature>
<evidence type="ECO:0000313" key="10">
    <source>
        <dbReference type="Proteomes" id="UP000265515"/>
    </source>
</evidence>
<dbReference type="GO" id="GO:0051301">
    <property type="term" value="P:cell division"/>
    <property type="evidence" value="ECO:0007669"/>
    <property type="project" value="UniProtKB-KW"/>
</dbReference>
<dbReference type="Proteomes" id="UP000265515">
    <property type="component" value="Unassembled WGS sequence"/>
</dbReference>
<dbReference type="InterPro" id="IPR036915">
    <property type="entry name" value="Cyclin-like_sf"/>
</dbReference>
<evidence type="ECO:0000313" key="9">
    <source>
        <dbReference type="EMBL" id="GBG75230.1"/>
    </source>
</evidence>
<feature type="domain" description="Cyclin-like" evidence="7">
    <location>
        <begin position="238"/>
        <end position="322"/>
    </location>
</feature>
<dbReference type="EMBL" id="BFEA01000220">
    <property type="protein sequence ID" value="GBG75230.1"/>
    <property type="molecule type" value="Genomic_DNA"/>
</dbReference>
<dbReference type="CDD" id="cd20511">
    <property type="entry name" value="CYCLIN_AtCycB-like_rpt2"/>
    <property type="match status" value="1"/>
</dbReference>
<accession>A0A388KYU4</accession>
<dbReference type="Pfam" id="PF00134">
    <property type="entry name" value="Cyclin_N"/>
    <property type="match status" value="1"/>
</dbReference>
<dbReference type="SMART" id="SM01332">
    <property type="entry name" value="Cyclin_C"/>
    <property type="match status" value="1"/>
</dbReference>
<reference evidence="9 10" key="1">
    <citation type="journal article" date="2018" name="Cell">
        <title>The Chara Genome: Secondary Complexity and Implications for Plant Terrestrialization.</title>
        <authorList>
            <person name="Nishiyama T."/>
            <person name="Sakayama H."/>
            <person name="Vries J.D."/>
            <person name="Buschmann H."/>
            <person name="Saint-Marcoux D."/>
            <person name="Ullrich K.K."/>
            <person name="Haas F.B."/>
            <person name="Vanderstraeten L."/>
            <person name="Becker D."/>
            <person name="Lang D."/>
            <person name="Vosolsobe S."/>
            <person name="Rombauts S."/>
            <person name="Wilhelmsson P.K.I."/>
            <person name="Janitza P."/>
            <person name="Kern R."/>
            <person name="Heyl A."/>
            <person name="Rumpler F."/>
            <person name="Villalobos L.I.A.C."/>
            <person name="Clay J.M."/>
            <person name="Skokan R."/>
            <person name="Toyoda A."/>
            <person name="Suzuki Y."/>
            <person name="Kagoshima H."/>
            <person name="Schijlen E."/>
            <person name="Tajeshwar N."/>
            <person name="Catarino B."/>
            <person name="Hetherington A.J."/>
            <person name="Saltykova A."/>
            <person name="Bonnot C."/>
            <person name="Breuninger H."/>
            <person name="Symeonidi A."/>
            <person name="Radhakrishnan G.V."/>
            <person name="Van Nieuwerburgh F."/>
            <person name="Deforce D."/>
            <person name="Chang C."/>
            <person name="Karol K.G."/>
            <person name="Hedrich R."/>
            <person name="Ulvskov P."/>
            <person name="Glockner G."/>
            <person name="Delwiche C.F."/>
            <person name="Petrasek J."/>
            <person name="Van de Peer Y."/>
            <person name="Friml J."/>
            <person name="Beilby M."/>
            <person name="Dolan L."/>
            <person name="Kohara Y."/>
            <person name="Sugano S."/>
            <person name="Fujiyama A."/>
            <person name="Delaux P.-M."/>
            <person name="Quint M."/>
            <person name="TheiBen G."/>
            <person name="Hagemann M."/>
            <person name="Harholt J."/>
            <person name="Dunand C."/>
            <person name="Zachgo S."/>
            <person name="Langdale J."/>
            <person name="Maumus F."/>
            <person name="Straeten D.V.D."/>
            <person name="Gould S.B."/>
            <person name="Rensing S.A."/>
        </authorList>
    </citation>
    <scope>NUCLEOTIDE SEQUENCE [LARGE SCALE GENOMIC DNA]</scope>
    <source>
        <strain evidence="9 10">S276</strain>
    </source>
</reference>
<dbReference type="InterPro" id="IPR039361">
    <property type="entry name" value="Cyclin"/>
</dbReference>
<protein>
    <recommendedName>
        <fullName evidence="11">Cyclin N-terminal domain-containing protein</fullName>
    </recommendedName>
</protein>
<dbReference type="InterPro" id="IPR006671">
    <property type="entry name" value="Cyclin_N"/>
</dbReference>
<feature type="compositionally biased region" description="Polar residues" evidence="6">
    <location>
        <begin position="87"/>
        <end position="97"/>
    </location>
</feature>
<dbReference type="Pfam" id="PF02984">
    <property type="entry name" value="Cyclin_C"/>
    <property type="match status" value="1"/>
</dbReference>
<sequence>MAFAGTKDNGVPSAGVFDENKKIEVKAIKAAGRVITQNQTTVARRRALGDIGNLVRAIQQGQQGKGNLQQGQQGKEAELRDELPSGESASDKPSVQSKPIPIPQPTTAAHLPPVRQWGMTRPRSYGSKQLSCQGAVAPRLSRLSRTSAAVVQEKGELSMTSLLTARSEEACGGFHDIEEGETATDIDSNDKGDIRHVVDYVEDIYSFYRKAEIHSTVAADYMTSQDDINEKMRAILLDWLVEVHFKFKLLPETLYLTANLIDRYLAKKPTERKNLQLVGITAMLIASKYEEIWAPEVRDFVYISDKAYTKAAILDMEKKMLNTLNFNLTVPTPYVFMVRFLKAAEADKKLEHLAFFLVELALVEYSMVRFLPSQLAAAAVYTAMRILGLLSAGWTPTLRRHSGYTEEALKPCASLMARFHKNASSTTLVAVHKKYSGPKFSEVAKISPCLELIDTPRAVF</sequence>
<dbReference type="InterPro" id="IPR004367">
    <property type="entry name" value="Cyclin_C-dom"/>
</dbReference>
<dbReference type="PIRSF" id="PIRSF001771">
    <property type="entry name" value="Cyclin_A_B_D_E"/>
    <property type="match status" value="1"/>
</dbReference>
<evidence type="ECO:0000256" key="3">
    <source>
        <dbReference type="ARBA" id="ARBA00023127"/>
    </source>
</evidence>
<dbReference type="PANTHER" id="PTHR10177">
    <property type="entry name" value="CYCLINS"/>
    <property type="match status" value="1"/>
</dbReference>
<feature type="region of interest" description="Disordered" evidence="6">
    <location>
        <begin position="61"/>
        <end position="126"/>
    </location>
</feature>
<evidence type="ECO:0000256" key="2">
    <source>
        <dbReference type="ARBA" id="ARBA00022618"/>
    </source>
</evidence>
<dbReference type="InterPro" id="IPR013763">
    <property type="entry name" value="Cyclin-like_dom"/>
</dbReference>
<dbReference type="InterPro" id="IPR046965">
    <property type="entry name" value="Cyclin_A/B-like"/>
</dbReference>
<dbReference type="GO" id="GO:0044772">
    <property type="term" value="P:mitotic cell cycle phase transition"/>
    <property type="evidence" value="ECO:0007669"/>
    <property type="project" value="InterPro"/>
</dbReference>